<accession>A0A401FJK4</accession>
<dbReference type="GO" id="GO:0008982">
    <property type="term" value="F:protein-N(PI)-phosphohistidine-sugar phosphotransferase activity"/>
    <property type="evidence" value="ECO:0007669"/>
    <property type="project" value="InterPro"/>
</dbReference>
<dbReference type="GO" id="GO:0009401">
    <property type="term" value="P:phosphoenolpyruvate-dependent sugar phosphotransferase system"/>
    <property type="evidence" value="ECO:0007669"/>
    <property type="project" value="UniProtKB-KW"/>
</dbReference>
<proteinExistence type="predicted"/>
<evidence type="ECO:0000256" key="3">
    <source>
        <dbReference type="ARBA" id="ARBA00022597"/>
    </source>
</evidence>
<dbReference type="Proteomes" id="UP000286974">
    <property type="component" value="Unassembled WGS sequence"/>
</dbReference>
<keyword evidence="2" id="KW-0597">Phosphoprotein</keyword>
<dbReference type="PROSITE" id="PS51100">
    <property type="entry name" value="PTS_EIIB_TYPE_3"/>
    <property type="match status" value="1"/>
</dbReference>
<dbReference type="Gene3D" id="3.40.50.2300">
    <property type="match status" value="1"/>
</dbReference>
<keyword evidence="5" id="KW-0598">Phosphotransferase system</keyword>
<protein>
    <recommendedName>
        <fullName evidence="8">PTS EIIB type-3 domain-containing protein</fullName>
    </recommendedName>
</protein>
<dbReference type="InterPro" id="IPR003501">
    <property type="entry name" value="PTS_EIIB_2/3"/>
</dbReference>
<dbReference type="PANTHER" id="PTHR34581:SF2">
    <property type="entry name" value="PTS SYSTEM N,N'-DIACETYLCHITOBIOSE-SPECIFIC EIIB COMPONENT"/>
    <property type="match status" value="1"/>
</dbReference>
<keyword evidence="4" id="KW-0808">Transferase</keyword>
<keyword evidence="3" id="KW-0762">Sugar transport</keyword>
<evidence type="ECO:0000256" key="6">
    <source>
        <dbReference type="ARBA" id="ARBA00022777"/>
    </source>
</evidence>
<keyword evidence="10" id="KW-1185">Reference proteome</keyword>
<evidence type="ECO:0000256" key="5">
    <source>
        <dbReference type="ARBA" id="ARBA00022683"/>
    </source>
</evidence>
<dbReference type="GO" id="GO:0016301">
    <property type="term" value="F:kinase activity"/>
    <property type="evidence" value="ECO:0007669"/>
    <property type="project" value="UniProtKB-KW"/>
</dbReference>
<dbReference type="OrthoDB" id="9808134at2"/>
<sequence length="106" mass="11924">MKNVMLLCENGISSNFLERSAKRFMEFTNAQFNLISADITSADELLNSDIDLVLIAPQVTYREEELEVIGNRAPVKVIPDDVYGWANGEHLVKFIKHNLVTEAQAV</sequence>
<dbReference type="RefSeq" id="WP_125007926.1">
    <property type="nucleotide sequence ID" value="NZ_BEXA01000002.1"/>
</dbReference>
<keyword evidence="6" id="KW-0418">Kinase</keyword>
<dbReference type="InterPro" id="IPR036095">
    <property type="entry name" value="PTS_EIIB-like_sf"/>
</dbReference>
<feature type="domain" description="PTS EIIB type-3" evidence="8">
    <location>
        <begin position="1"/>
        <end position="105"/>
    </location>
</feature>
<evidence type="ECO:0000259" key="8">
    <source>
        <dbReference type="PROSITE" id="PS51100"/>
    </source>
</evidence>
<name>A0A401FJK4_9LACO</name>
<dbReference type="EMBL" id="BEXA01000002">
    <property type="protein sequence ID" value="GAY72575.1"/>
    <property type="molecule type" value="Genomic_DNA"/>
</dbReference>
<dbReference type="InterPro" id="IPR051819">
    <property type="entry name" value="PTS_sugar-specific_EIIB"/>
</dbReference>
<dbReference type="STRING" id="1138822.PL11_007350"/>
<evidence type="ECO:0000256" key="1">
    <source>
        <dbReference type="ARBA" id="ARBA00022448"/>
    </source>
</evidence>
<organism evidence="9 10">
    <name type="scientific">Lentilactobacillus kosonis</name>
    <dbReference type="NCBI Taxonomy" id="2810561"/>
    <lineage>
        <taxon>Bacteria</taxon>
        <taxon>Bacillati</taxon>
        <taxon>Bacillota</taxon>
        <taxon>Bacilli</taxon>
        <taxon>Lactobacillales</taxon>
        <taxon>Lactobacillaceae</taxon>
        <taxon>Lentilactobacillus</taxon>
    </lineage>
</organism>
<gene>
    <name evidence="9" type="ORF">NBRC111893_721</name>
</gene>
<evidence type="ECO:0000313" key="9">
    <source>
        <dbReference type="EMBL" id="GAY72575.1"/>
    </source>
</evidence>
<dbReference type="SUPFAM" id="SSF52794">
    <property type="entry name" value="PTS system IIB component-like"/>
    <property type="match status" value="1"/>
</dbReference>
<evidence type="ECO:0000313" key="10">
    <source>
        <dbReference type="Proteomes" id="UP000286974"/>
    </source>
</evidence>
<evidence type="ECO:0000256" key="4">
    <source>
        <dbReference type="ARBA" id="ARBA00022679"/>
    </source>
</evidence>
<keyword evidence="1" id="KW-0813">Transport</keyword>
<dbReference type="AlphaFoldDB" id="A0A401FJK4"/>
<dbReference type="InterPro" id="IPR013012">
    <property type="entry name" value="PTS_EIIB_3"/>
</dbReference>
<comment type="caution">
    <text evidence="9">The sequence shown here is derived from an EMBL/GenBank/DDBJ whole genome shotgun (WGS) entry which is preliminary data.</text>
</comment>
<feature type="modified residue" description="Phosphocysteine; by EIIA" evidence="7">
    <location>
        <position position="8"/>
    </location>
</feature>
<evidence type="ECO:0000256" key="7">
    <source>
        <dbReference type="PROSITE-ProRule" id="PRU00423"/>
    </source>
</evidence>
<dbReference type="PANTHER" id="PTHR34581">
    <property type="entry name" value="PTS SYSTEM N,N'-DIACETYLCHITOBIOSE-SPECIFIC EIIB COMPONENT"/>
    <property type="match status" value="1"/>
</dbReference>
<evidence type="ECO:0000256" key="2">
    <source>
        <dbReference type="ARBA" id="ARBA00022553"/>
    </source>
</evidence>
<reference evidence="9 10" key="1">
    <citation type="submission" date="2017-11" db="EMBL/GenBank/DDBJ databases">
        <title>Draft Genome Sequence of Lactobacillus curieae NBRC 111893 isolated from Koso, a Japanese sugar-Vegetable Fermented Beverage.</title>
        <authorList>
            <person name="Chiou T.Y."/>
            <person name="Oshima K."/>
            <person name="Suda W."/>
            <person name="Hattori M."/>
            <person name="Takahashi T."/>
        </authorList>
    </citation>
    <scope>NUCLEOTIDE SEQUENCE [LARGE SCALE GENOMIC DNA]</scope>
    <source>
        <strain evidence="9 10">NBRC111893</strain>
    </source>
</reference>
<dbReference type="Pfam" id="PF02302">
    <property type="entry name" value="PTS_IIB"/>
    <property type="match status" value="1"/>
</dbReference>